<sequence>MLLKRARTAVAVLVTAAAGGALSLGSPGPAEAATCQTASGVSVVVEPGGLGGGVQVACISSGGGRSADRLLKDAGHTLTYVQRFPGFVCRIDGLPADDPCVNTPPADAYWGLWWSDGKSGTWSYSSLGASSLEIPAGGYLAMVWDGSSGGVRPQTDPSPHRQASPTPTPTPTKKPTSQAPDPTATPTSVATSSQPPDSPSSSPTPSTTKRPKPTTTATATPEPSDPTTPASEEQTEAGAPVDGSVEAEPQSDDDGLPPWVAPVAVVVLLGAAGAVALVRRRSSP</sequence>
<proteinExistence type="predicted"/>
<feature type="compositionally biased region" description="Low complexity" evidence="1">
    <location>
        <begin position="173"/>
        <end position="231"/>
    </location>
</feature>
<dbReference type="RefSeq" id="WP_194697294.1">
    <property type="nucleotide sequence ID" value="NZ_JADKPO010000021.1"/>
</dbReference>
<dbReference type="Proteomes" id="UP000660668">
    <property type="component" value="Unassembled WGS sequence"/>
</dbReference>
<reference evidence="4" key="1">
    <citation type="submission" date="2020-11" db="EMBL/GenBank/DDBJ databases">
        <title>Nocardioides cynanchi sp. nov., isolated from soil of rhizosphere of Cynanchum wilfordii.</title>
        <authorList>
            <person name="Lee J.-S."/>
            <person name="Suh M.K."/>
            <person name="Kim J.-S."/>
        </authorList>
    </citation>
    <scope>NUCLEOTIDE SEQUENCE</scope>
    <source>
        <strain evidence="4">KCTC 19276</strain>
    </source>
</reference>
<gene>
    <name evidence="4" type="ORF">ISU10_15395</name>
</gene>
<organism evidence="4 5">
    <name type="scientific">Nocardioides agariphilus</name>
    <dbReference type="NCBI Taxonomy" id="433664"/>
    <lineage>
        <taxon>Bacteria</taxon>
        <taxon>Bacillati</taxon>
        <taxon>Actinomycetota</taxon>
        <taxon>Actinomycetes</taxon>
        <taxon>Propionibacteriales</taxon>
        <taxon>Nocardioidaceae</taxon>
        <taxon>Nocardioides</taxon>
    </lineage>
</organism>
<dbReference type="AlphaFoldDB" id="A0A930YJD0"/>
<accession>A0A930YJD0</accession>
<keyword evidence="5" id="KW-1185">Reference proteome</keyword>
<evidence type="ECO:0000256" key="2">
    <source>
        <dbReference type="SAM" id="Phobius"/>
    </source>
</evidence>
<evidence type="ECO:0000256" key="1">
    <source>
        <dbReference type="SAM" id="MobiDB-lite"/>
    </source>
</evidence>
<feature type="transmembrane region" description="Helical" evidence="2">
    <location>
        <begin position="259"/>
        <end position="278"/>
    </location>
</feature>
<keyword evidence="2" id="KW-0472">Membrane</keyword>
<feature type="region of interest" description="Disordered" evidence="1">
    <location>
        <begin position="147"/>
        <end position="258"/>
    </location>
</feature>
<feature type="signal peptide" evidence="3">
    <location>
        <begin position="1"/>
        <end position="32"/>
    </location>
</feature>
<protein>
    <submittedName>
        <fullName evidence="4">Uncharacterized protein</fullName>
    </submittedName>
</protein>
<dbReference type="EMBL" id="JADKPO010000021">
    <property type="protein sequence ID" value="MBF4769152.1"/>
    <property type="molecule type" value="Genomic_DNA"/>
</dbReference>
<feature type="chain" id="PRO_5037344745" evidence="3">
    <location>
        <begin position="33"/>
        <end position="284"/>
    </location>
</feature>
<name>A0A930YJD0_9ACTN</name>
<keyword evidence="2" id="KW-0812">Transmembrane</keyword>
<keyword evidence="3" id="KW-0732">Signal</keyword>
<evidence type="ECO:0000313" key="5">
    <source>
        <dbReference type="Proteomes" id="UP000660668"/>
    </source>
</evidence>
<comment type="caution">
    <text evidence="4">The sequence shown here is derived from an EMBL/GenBank/DDBJ whole genome shotgun (WGS) entry which is preliminary data.</text>
</comment>
<keyword evidence="2" id="KW-1133">Transmembrane helix</keyword>
<evidence type="ECO:0000256" key="3">
    <source>
        <dbReference type="SAM" id="SignalP"/>
    </source>
</evidence>
<feature type="compositionally biased region" description="Polar residues" evidence="1">
    <location>
        <begin position="155"/>
        <end position="164"/>
    </location>
</feature>
<evidence type="ECO:0000313" key="4">
    <source>
        <dbReference type="EMBL" id="MBF4769152.1"/>
    </source>
</evidence>